<dbReference type="RefSeq" id="WP_086130292.1">
    <property type="nucleotide sequence ID" value="NZ_CP170557.1"/>
</dbReference>
<protein>
    <submittedName>
        <fullName evidence="1">Flagellar basal-body rod protein FlgB</fullName>
    </submittedName>
</protein>
<evidence type="ECO:0000313" key="1">
    <source>
        <dbReference type="EMBL" id="NIJ66406.1"/>
    </source>
</evidence>
<dbReference type="AlphaFoldDB" id="A0A7X5V306"/>
<keyword evidence="1" id="KW-0966">Cell projection</keyword>
<dbReference type="EMBL" id="JAASQV010000003">
    <property type="protein sequence ID" value="NIJ66406.1"/>
    <property type="molecule type" value="Genomic_DNA"/>
</dbReference>
<name>A0A7X5V306_9SPHN</name>
<organism evidence="1 2">
    <name type="scientific">Sphingomonas leidyi</name>
    <dbReference type="NCBI Taxonomy" id="68569"/>
    <lineage>
        <taxon>Bacteria</taxon>
        <taxon>Pseudomonadati</taxon>
        <taxon>Pseudomonadota</taxon>
        <taxon>Alphaproteobacteria</taxon>
        <taxon>Sphingomonadales</taxon>
        <taxon>Sphingomonadaceae</taxon>
        <taxon>Sphingomonas</taxon>
    </lineage>
</organism>
<keyword evidence="2" id="KW-1185">Reference proteome</keyword>
<dbReference type="Proteomes" id="UP000564677">
    <property type="component" value="Unassembled WGS sequence"/>
</dbReference>
<keyword evidence="1" id="KW-0282">Flagellum</keyword>
<proteinExistence type="predicted"/>
<gene>
    <name evidence="1" type="ORF">FHR20_003379</name>
</gene>
<evidence type="ECO:0000313" key="2">
    <source>
        <dbReference type="Proteomes" id="UP000564677"/>
    </source>
</evidence>
<accession>A0A7X5V306</accession>
<comment type="caution">
    <text evidence="1">The sequence shown here is derived from an EMBL/GenBank/DDBJ whole genome shotgun (WGS) entry which is preliminary data.</text>
</comment>
<sequence length="114" mass="12148">MESISTALIAKALDGLTARYQATAQNIANANSPNYRPIRVTFEDSLRSAATQGGGAIAGVEPKVELEPMPRIASEMRLDLEIANASQTAMRYGALLSILGRQMELARTIVSGGR</sequence>
<keyword evidence="1" id="KW-0969">Cilium</keyword>
<reference evidence="1 2" key="1">
    <citation type="submission" date="2020-03" db="EMBL/GenBank/DDBJ databases">
        <title>Genomic Encyclopedia of Type Strains, Phase IV (KMG-IV): sequencing the most valuable type-strain genomes for metagenomic binning, comparative biology and taxonomic classification.</title>
        <authorList>
            <person name="Goeker M."/>
        </authorList>
    </citation>
    <scope>NUCLEOTIDE SEQUENCE [LARGE SCALE GENOMIC DNA]</scope>
    <source>
        <strain evidence="1 2">DSM 4733</strain>
    </source>
</reference>